<keyword evidence="2" id="KW-0812">Transmembrane</keyword>
<feature type="region of interest" description="Disordered" evidence="1">
    <location>
        <begin position="117"/>
        <end position="145"/>
    </location>
</feature>
<name>A0A1G4H672_PLAVI</name>
<dbReference type="VEuPathDB" id="PlasmoDB:PVP01_0826100"/>
<dbReference type="VEuPathDB" id="PlasmoDB:PVW1_080031800"/>
<dbReference type="GO" id="GO:0006886">
    <property type="term" value="P:intracellular protein transport"/>
    <property type="evidence" value="ECO:0007669"/>
    <property type="project" value="InterPro"/>
</dbReference>
<dbReference type="GO" id="GO:0016020">
    <property type="term" value="C:membrane"/>
    <property type="evidence" value="ECO:0007669"/>
    <property type="project" value="InterPro"/>
</dbReference>
<dbReference type="Pfam" id="PF05008">
    <property type="entry name" value="V-SNARE"/>
    <property type="match status" value="1"/>
</dbReference>
<evidence type="ECO:0000313" key="4">
    <source>
        <dbReference type="EMBL" id="SCO70385.1"/>
    </source>
</evidence>
<evidence type="ECO:0000259" key="3">
    <source>
        <dbReference type="Pfam" id="PF05008"/>
    </source>
</evidence>
<feature type="compositionally biased region" description="Basic and acidic residues" evidence="1">
    <location>
        <begin position="117"/>
        <end position="136"/>
    </location>
</feature>
<dbReference type="AlphaFoldDB" id="A0A1G4H672"/>
<keyword evidence="2" id="KW-0472">Membrane</keyword>
<feature type="transmembrane region" description="Helical" evidence="2">
    <location>
        <begin position="220"/>
        <end position="243"/>
    </location>
</feature>
<dbReference type="Gene3D" id="1.20.5.110">
    <property type="match status" value="1"/>
</dbReference>
<dbReference type="VEuPathDB" id="PlasmoDB:PVPAM_080038500"/>
<gene>
    <name evidence="4" type="ORF">PVC01_010010500</name>
</gene>
<dbReference type="InterPro" id="IPR038407">
    <property type="entry name" value="v-SNARE_N_sf"/>
</dbReference>
<accession>A0A1G4H672</accession>
<sequence length="246" mass="28645">MITYSEYFDDYVKDLNKYIHKIKASVHQIQNLEGIQKTKEDIFEAEKCIKQIIVETNSLPKGSHQIFDDIPKHQADLKKYKQLLSKMSSDYYSDEVVNNREYDATRRYMEGTNFLKESEKYKTEKGGSTRGLRHEPSPISGPPPSAALPQLDNFAPLHFIFFITPIFRRAQDVEDMGYTIMSELTAQRSAILRTKLYTDETRQEQNRVKRMLLSIYHNKVLFKCLLILIIILLAIANIGVIIYKIK</sequence>
<evidence type="ECO:0000256" key="2">
    <source>
        <dbReference type="SAM" id="Phobius"/>
    </source>
</evidence>
<dbReference type="InterPro" id="IPR007705">
    <property type="entry name" value="Vesicle_trsprt_v-SNARE_N"/>
</dbReference>
<dbReference type="EMBL" id="LT615256">
    <property type="protein sequence ID" value="SCO70385.1"/>
    <property type="molecule type" value="Genomic_DNA"/>
</dbReference>
<reference evidence="4 5" key="1">
    <citation type="submission" date="2016-07" db="EMBL/GenBank/DDBJ databases">
        <authorList>
            <consortium name="Pathogen Informatics"/>
        </authorList>
    </citation>
    <scope>NUCLEOTIDE SEQUENCE [LARGE SCALE GENOMIC DNA]</scope>
</reference>
<dbReference type="Proteomes" id="UP000305196">
    <property type="component" value="Chromosome 1"/>
</dbReference>
<proteinExistence type="predicted"/>
<feature type="domain" description="Vesicle transport v-SNARE N-terminal" evidence="3">
    <location>
        <begin position="5"/>
        <end position="91"/>
    </location>
</feature>
<evidence type="ECO:0000256" key="1">
    <source>
        <dbReference type="SAM" id="MobiDB-lite"/>
    </source>
</evidence>
<evidence type="ECO:0000313" key="5">
    <source>
        <dbReference type="Proteomes" id="UP000305196"/>
    </source>
</evidence>
<organism evidence="4 5">
    <name type="scientific">Plasmodium vivax</name>
    <name type="common">malaria parasite P. vivax</name>
    <dbReference type="NCBI Taxonomy" id="5855"/>
    <lineage>
        <taxon>Eukaryota</taxon>
        <taxon>Sar</taxon>
        <taxon>Alveolata</taxon>
        <taxon>Apicomplexa</taxon>
        <taxon>Aconoidasida</taxon>
        <taxon>Haemosporida</taxon>
        <taxon>Plasmodiidae</taxon>
        <taxon>Plasmodium</taxon>
        <taxon>Plasmodium (Plasmodium)</taxon>
    </lineage>
</organism>
<dbReference type="VEuPathDB" id="PlasmoDB:PVX_119800"/>
<protein>
    <submittedName>
        <fullName evidence="4">Vesicle transport v-SNARE protein, putative</fullName>
    </submittedName>
</protein>
<keyword evidence="2" id="KW-1133">Transmembrane helix</keyword>
<dbReference type="Gene3D" id="1.20.58.400">
    <property type="entry name" value="t-snare proteins"/>
    <property type="match status" value="1"/>
</dbReference>